<comment type="cofactor">
    <cofactor evidence="1">
        <name>Ca(2+)</name>
        <dbReference type="ChEBI" id="CHEBI:29108"/>
    </cofactor>
</comment>
<dbReference type="SUPFAM" id="SSF53649">
    <property type="entry name" value="Alkaline phosphatase-like"/>
    <property type="match status" value="1"/>
</dbReference>
<feature type="domain" description="Sulfatase N-terminal" evidence="8">
    <location>
        <begin position="29"/>
        <end position="390"/>
    </location>
</feature>
<dbReference type="OrthoDB" id="9762324at2"/>
<dbReference type="PANTHER" id="PTHR42693">
    <property type="entry name" value="ARYLSULFATASE FAMILY MEMBER"/>
    <property type="match status" value="1"/>
</dbReference>
<protein>
    <submittedName>
        <fullName evidence="9">Arylsulfatase A-like enzyme</fullName>
    </submittedName>
</protein>
<evidence type="ECO:0000256" key="2">
    <source>
        <dbReference type="ARBA" id="ARBA00008779"/>
    </source>
</evidence>
<proteinExistence type="inferred from homology"/>
<sequence>MIHVRQILSPILFLVCVLSAWRSAAQTKPNVLVIYTDDHRFTGIRALGYQDVDTPNIDALVNNGVAYSQTYLMGAFHGATCMPSRAMLMTGRNLFELGNLGHSIPTTHTTMGEAFRDQGYYSYIIGKWHQDQESLRRTFNAGTKIMGLGLYLTDHYRMPLWDYQSAKGLDKSNAYLLKYVKGDTVRVPFDPKLKRGPFGTENTGPHTSELFANEAVKFFENYKKKDPFFMYLAFQAPHDPRQAPQKYRDRYPVDKMKLMPSYSSEHPFDNGDMFLRDEELAPWPRTPEVARQELADYYAIITHLDAQIGKVVAALKANGQYENTLIVLAGDSGLAVGNHGLLGKQNIYDEDGIHVPFIVSGALVKDKGRRVDSFGYIHDIFPTVCDYAGIPIPSSVTGKSLWPAAGEGVTPVRGYTYHAYKQFQRAYRKGDYKLIEYVKAPEIDPKTKEVSLKGSRVTQLFNIKKDPWETLNLSIFPEHFERLHEMQAGLKQAAIENHDDNKLIGYPYNFWDFYELTKPCE</sequence>
<keyword evidence="4 7" id="KW-0732">Signal</keyword>
<feature type="chain" id="PRO_5016391755" evidence="7">
    <location>
        <begin position="25"/>
        <end position="521"/>
    </location>
</feature>
<reference evidence="9 10" key="1">
    <citation type="submission" date="2018-03" db="EMBL/GenBank/DDBJ databases">
        <title>Genomic Encyclopedia of Archaeal and Bacterial Type Strains, Phase II (KMG-II): from individual species to whole genera.</title>
        <authorList>
            <person name="Goeker M."/>
        </authorList>
    </citation>
    <scope>NUCLEOTIDE SEQUENCE [LARGE SCALE GENOMIC DNA]</scope>
    <source>
        <strain evidence="9 10">DSM 100346</strain>
    </source>
</reference>
<dbReference type="PROSITE" id="PS00149">
    <property type="entry name" value="SULFATASE_2"/>
    <property type="match status" value="1"/>
</dbReference>
<dbReference type="InterPro" id="IPR017850">
    <property type="entry name" value="Alkaline_phosphatase_core_sf"/>
</dbReference>
<organism evidence="9 10">
    <name type="scientific">Dyadobacter jejuensis</name>
    <dbReference type="NCBI Taxonomy" id="1082580"/>
    <lineage>
        <taxon>Bacteria</taxon>
        <taxon>Pseudomonadati</taxon>
        <taxon>Bacteroidota</taxon>
        <taxon>Cytophagia</taxon>
        <taxon>Cytophagales</taxon>
        <taxon>Spirosomataceae</taxon>
        <taxon>Dyadobacter</taxon>
    </lineage>
</organism>
<evidence type="ECO:0000313" key="10">
    <source>
        <dbReference type="Proteomes" id="UP000245880"/>
    </source>
</evidence>
<comment type="similarity">
    <text evidence="2">Belongs to the sulfatase family.</text>
</comment>
<dbReference type="GO" id="GO:0046872">
    <property type="term" value="F:metal ion binding"/>
    <property type="evidence" value="ECO:0007669"/>
    <property type="project" value="UniProtKB-KW"/>
</dbReference>
<name>A0A316AJN1_9BACT</name>
<dbReference type="Gene3D" id="3.40.720.10">
    <property type="entry name" value="Alkaline Phosphatase, subunit A"/>
    <property type="match status" value="1"/>
</dbReference>
<gene>
    <name evidence="9" type="ORF">CLV98_105215</name>
</gene>
<feature type="signal peptide" evidence="7">
    <location>
        <begin position="1"/>
        <end position="24"/>
    </location>
</feature>
<comment type="caution">
    <text evidence="9">The sequence shown here is derived from an EMBL/GenBank/DDBJ whole genome shotgun (WGS) entry which is preliminary data.</text>
</comment>
<dbReference type="EMBL" id="QGDT01000005">
    <property type="protein sequence ID" value="PWJ58035.1"/>
    <property type="molecule type" value="Genomic_DNA"/>
</dbReference>
<evidence type="ECO:0000256" key="3">
    <source>
        <dbReference type="ARBA" id="ARBA00022723"/>
    </source>
</evidence>
<evidence type="ECO:0000256" key="6">
    <source>
        <dbReference type="ARBA" id="ARBA00022837"/>
    </source>
</evidence>
<evidence type="ECO:0000256" key="7">
    <source>
        <dbReference type="SAM" id="SignalP"/>
    </source>
</evidence>
<dbReference type="Pfam" id="PF00884">
    <property type="entry name" value="Sulfatase"/>
    <property type="match status" value="1"/>
</dbReference>
<evidence type="ECO:0000256" key="5">
    <source>
        <dbReference type="ARBA" id="ARBA00022801"/>
    </source>
</evidence>
<evidence type="ECO:0000256" key="1">
    <source>
        <dbReference type="ARBA" id="ARBA00001913"/>
    </source>
</evidence>
<evidence type="ECO:0000256" key="4">
    <source>
        <dbReference type="ARBA" id="ARBA00022729"/>
    </source>
</evidence>
<dbReference type="GO" id="GO:0004065">
    <property type="term" value="F:arylsulfatase activity"/>
    <property type="evidence" value="ECO:0007669"/>
    <property type="project" value="TreeGrafter"/>
</dbReference>
<evidence type="ECO:0000313" key="9">
    <source>
        <dbReference type="EMBL" id="PWJ58035.1"/>
    </source>
</evidence>
<accession>A0A316AJN1</accession>
<keyword evidence="10" id="KW-1185">Reference proteome</keyword>
<keyword evidence="3" id="KW-0479">Metal-binding</keyword>
<dbReference type="InterPro" id="IPR050738">
    <property type="entry name" value="Sulfatase"/>
</dbReference>
<evidence type="ECO:0000259" key="8">
    <source>
        <dbReference type="Pfam" id="PF00884"/>
    </source>
</evidence>
<dbReference type="InterPro" id="IPR024607">
    <property type="entry name" value="Sulfatase_CS"/>
</dbReference>
<keyword evidence="6" id="KW-0106">Calcium</keyword>
<dbReference type="CDD" id="cd16155">
    <property type="entry name" value="sulfatase_like"/>
    <property type="match status" value="1"/>
</dbReference>
<keyword evidence="5" id="KW-0378">Hydrolase</keyword>
<dbReference type="PANTHER" id="PTHR42693:SF42">
    <property type="entry name" value="ARYLSULFATASE G"/>
    <property type="match status" value="1"/>
</dbReference>
<dbReference type="Proteomes" id="UP000245880">
    <property type="component" value="Unassembled WGS sequence"/>
</dbReference>
<dbReference type="AlphaFoldDB" id="A0A316AJN1"/>
<dbReference type="InterPro" id="IPR000917">
    <property type="entry name" value="Sulfatase_N"/>
</dbReference>